<keyword evidence="4" id="KW-1185">Reference proteome</keyword>
<sequence length="98" mass="11381">MSLFGRCWSLFSPQLARPLLNRTICTTVVARPTAMPWSQAPLAISTLFGSLTSFIPVFENPFLREFSSVMKKRKTKMNHHKWKKRSKAKRFKTKAHNQ</sequence>
<evidence type="ECO:0000313" key="4">
    <source>
        <dbReference type="Proteomes" id="UP000078348"/>
    </source>
</evidence>
<dbReference type="SMART" id="SM01155">
    <property type="entry name" value="DUF1713"/>
    <property type="match status" value="1"/>
</dbReference>
<dbReference type="InterPro" id="IPR013177">
    <property type="entry name" value="Ribosomal_mS38_C"/>
</dbReference>
<name>A0A196SJJ0_BLAHN</name>
<dbReference type="AlphaFoldDB" id="A0A196SJJ0"/>
<accession>A0A196SJJ0</accession>
<dbReference type="Pfam" id="PF08213">
    <property type="entry name" value="COX24_C"/>
    <property type="match status" value="1"/>
</dbReference>
<reference evidence="3 4" key="1">
    <citation type="submission" date="2016-05" db="EMBL/GenBank/DDBJ databases">
        <title>Nuclear genome of Blastocystis sp. subtype 1 NandII.</title>
        <authorList>
            <person name="Gentekaki E."/>
            <person name="Curtis B."/>
            <person name="Stairs C."/>
            <person name="Eme L."/>
            <person name="Herman E."/>
            <person name="Klimes V."/>
            <person name="Arias M.C."/>
            <person name="Elias M."/>
            <person name="Hilliou F."/>
            <person name="Klute M."/>
            <person name="Malik S.-B."/>
            <person name="Pightling A."/>
            <person name="Rachubinski R."/>
            <person name="Salas D."/>
            <person name="Schlacht A."/>
            <person name="Suga H."/>
            <person name="Archibald J."/>
            <person name="Ball S.G."/>
            <person name="Clark G."/>
            <person name="Dacks J."/>
            <person name="Van Der Giezen M."/>
            <person name="Tsaousis A."/>
            <person name="Roger A."/>
        </authorList>
    </citation>
    <scope>NUCLEOTIDE SEQUENCE [LARGE SCALE GENOMIC DNA]</scope>
    <source>
        <strain evidence="4">ATCC 50177 / NandII</strain>
    </source>
</reference>
<feature type="domain" description="Ribosomal protein mS38 C-terminal" evidence="2">
    <location>
        <begin position="65"/>
        <end position="98"/>
    </location>
</feature>
<feature type="region of interest" description="Disordered" evidence="1">
    <location>
        <begin position="74"/>
        <end position="98"/>
    </location>
</feature>
<dbReference type="Proteomes" id="UP000078348">
    <property type="component" value="Unassembled WGS sequence"/>
</dbReference>
<evidence type="ECO:0000256" key="1">
    <source>
        <dbReference type="SAM" id="MobiDB-lite"/>
    </source>
</evidence>
<evidence type="ECO:0000259" key="2">
    <source>
        <dbReference type="SMART" id="SM01155"/>
    </source>
</evidence>
<protein>
    <recommendedName>
        <fullName evidence="2">Ribosomal protein mS38 C-terminal domain-containing protein</fullName>
    </recommendedName>
</protein>
<proteinExistence type="predicted"/>
<gene>
    <name evidence="3" type="ORF">AV274_1049</name>
</gene>
<dbReference type="EMBL" id="LXWW01000041">
    <property type="protein sequence ID" value="OAO17215.1"/>
    <property type="molecule type" value="Genomic_DNA"/>
</dbReference>
<organism evidence="3 4">
    <name type="scientific">Blastocystis sp. subtype 1 (strain ATCC 50177 / NandII)</name>
    <dbReference type="NCBI Taxonomy" id="478820"/>
    <lineage>
        <taxon>Eukaryota</taxon>
        <taxon>Sar</taxon>
        <taxon>Stramenopiles</taxon>
        <taxon>Bigyra</taxon>
        <taxon>Opalozoa</taxon>
        <taxon>Opalinata</taxon>
        <taxon>Blastocystidae</taxon>
        <taxon>Blastocystis</taxon>
    </lineage>
</organism>
<comment type="caution">
    <text evidence="3">The sequence shown here is derived from an EMBL/GenBank/DDBJ whole genome shotgun (WGS) entry which is preliminary data.</text>
</comment>
<evidence type="ECO:0000313" key="3">
    <source>
        <dbReference type="EMBL" id="OAO17215.1"/>
    </source>
</evidence>